<feature type="region of interest" description="Disordered" evidence="2">
    <location>
        <begin position="766"/>
        <end position="789"/>
    </location>
</feature>
<dbReference type="PROSITE" id="PS50853">
    <property type="entry name" value="FN3"/>
    <property type="match status" value="4"/>
</dbReference>
<dbReference type="InterPro" id="IPR050991">
    <property type="entry name" value="ECM_Regulatory_Proteins"/>
</dbReference>
<proteinExistence type="predicted"/>
<dbReference type="OrthoDB" id="8609993at2759"/>
<dbReference type="CDD" id="cd00063">
    <property type="entry name" value="FN3"/>
    <property type="match status" value="6"/>
</dbReference>
<dbReference type="FunFam" id="2.60.40.10:FF:000823">
    <property type="entry name" value="Tyrosine-protein phosphatase 10D"/>
    <property type="match status" value="1"/>
</dbReference>
<dbReference type="Pfam" id="PF00041">
    <property type="entry name" value="fn3"/>
    <property type="match status" value="5"/>
</dbReference>
<keyword evidence="1" id="KW-0677">Repeat</keyword>
<dbReference type="SUPFAM" id="SSF49265">
    <property type="entry name" value="Fibronectin type III"/>
    <property type="match status" value="4"/>
</dbReference>
<feature type="domain" description="Fibronectin type-III" evidence="3">
    <location>
        <begin position="243"/>
        <end position="338"/>
    </location>
</feature>
<dbReference type="PANTHER" id="PTHR46708">
    <property type="entry name" value="TENASCIN"/>
    <property type="match status" value="1"/>
</dbReference>
<organism evidence="4">
    <name type="scientific">Notodromas monacha</name>
    <dbReference type="NCBI Taxonomy" id="399045"/>
    <lineage>
        <taxon>Eukaryota</taxon>
        <taxon>Metazoa</taxon>
        <taxon>Ecdysozoa</taxon>
        <taxon>Arthropoda</taxon>
        <taxon>Crustacea</taxon>
        <taxon>Oligostraca</taxon>
        <taxon>Ostracoda</taxon>
        <taxon>Podocopa</taxon>
        <taxon>Podocopida</taxon>
        <taxon>Cypridocopina</taxon>
        <taxon>Cypridoidea</taxon>
        <taxon>Cyprididae</taxon>
        <taxon>Notodromas</taxon>
    </lineage>
</organism>
<evidence type="ECO:0000259" key="3">
    <source>
        <dbReference type="PROSITE" id="PS50853"/>
    </source>
</evidence>
<dbReference type="EMBL" id="CAJPEX010006458">
    <property type="protein sequence ID" value="CAG0924082.1"/>
    <property type="molecule type" value="Genomic_DNA"/>
</dbReference>
<evidence type="ECO:0000313" key="5">
    <source>
        <dbReference type="Proteomes" id="UP000678499"/>
    </source>
</evidence>
<evidence type="ECO:0000313" key="4">
    <source>
        <dbReference type="EMBL" id="CAD7283930.1"/>
    </source>
</evidence>
<evidence type="ECO:0000256" key="1">
    <source>
        <dbReference type="ARBA" id="ARBA00022737"/>
    </source>
</evidence>
<reference evidence="4" key="1">
    <citation type="submission" date="2020-11" db="EMBL/GenBank/DDBJ databases">
        <authorList>
            <person name="Tran Van P."/>
        </authorList>
    </citation>
    <scope>NUCLEOTIDE SEQUENCE</scope>
</reference>
<dbReference type="PANTHER" id="PTHR46708:SF2">
    <property type="entry name" value="FIBRONECTIN TYPE-III DOMAIN-CONTAINING PROTEIN"/>
    <property type="match status" value="1"/>
</dbReference>
<accession>A0A7R9C138</accession>
<name>A0A7R9C138_9CRUS</name>
<sequence>MPTAYGALENDLLSVVTKSWQLQGCVVLLGHQCVIHLGQLADTFCNRGDTMRVFIALFCLTGVKFVSTADVVIQIPWDVGIQDGFYRLSYSPPQGKPASNTTFRPQDIAKGIELTDALPGTEYNFSLHYSNATIVDWLAWTASITTVPDPPSNVSIGVRSGRISLVSWNPPALGGYSAFKLKVVPLSEIQNSIKNIVIDSDSSPFTLRNLTPGASYEIQLFTVFENKESAAYISRNFTTLPNTPGRFIVWFRNETTLLVLWQPPYPPGVYSHYKVSIDPPDAIQSVMFIEKEGEPPGPAQAAFYGLIPGRAYNISVQTVSEEQVSLPTTAQYRTVPLAPRNVTFDPRSLSKDSFKVFWLPPKGFSEFDRYQVTIGLRRQSPKIVDTDALNEAVFNSGLEPGHSYTVVVKTVSGNVASWPASGNVTTRPLPVENLRAKPTQESGPAEITWDVNENSIQDSFRITYQTLPADGLPKREDTENSDAKGTSEGFNSGADSSSRIVSEPFFTLEEMLPGRNYSVSVRAVSNGIESEERVIYQATRPASPIIENLQPTVRGMNVSWKSDVTSQQDGYLVICKRNDTSDVIEKETKDPRIDLVDLYPGAGYFVQVFALSHGLRSEPHSYFQAIYPNPPNALVVTGISNSSLSLKWQPPSDSLFDGFVVKYRVMRDVSGENSDHRTDWEQQVIPVGTNEYELSGLLSGEKYQVHFFSSSYKVENQIPLEVVEILEPNLVLGIEPKLDSHNVTFVWPVPLGRVEFYVVTWEPVDLESGGGSEDSDEPKKGARRSFPAHEVTDMNSGKVSVTIGGLFPGLPYR</sequence>
<dbReference type="InterPro" id="IPR003961">
    <property type="entry name" value="FN3_dom"/>
</dbReference>
<feature type="domain" description="Fibronectin type-III" evidence="3">
    <location>
        <begin position="150"/>
        <end position="242"/>
    </location>
</feature>
<feature type="domain" description="Fibronectin type-III" evidence="3">
    <location>
        <begin position="630"/>
        <end position="730"/>
    </location>
</feature>
<dbReference type="EMBL" id="OA888495">
    <property type="protein sequence ID" value="CAD7283930.1"/>
    <property type="molecule type" value="Genomic_DNA"/>
</dbReference>
<feature type="compositionally biased region" description="Basic and acidic residues" evidence="2">
    <location>
        <begin position="472"/>
        <end position="482"/>
    </location>
</feature>
<feature type="domain" description="Fibronectin type-III" evidence="3">
    <location>
        <begin position="540"/>
        <end position="629"/>
    </location>
</feature>
<dbReference type="Proteomes" id="UP000678499">
    <property type="component" value="Unassembled WGS sequence"/>
</dbReference>
<dbReference type="Gene3D" id="2.60.40.10">
    <property type="entry name" value="Immunoglobulins"/>
    <property type="match status" value="5"/>
</dbReference>
<protein>
    <recommendedName>
        <fullName evidence="3">Fibronectin type-III domain-containing protein</fullName>
    </recommendedName>
</protein>
<dbReference type="InterPro" id="IPR036116">
    <property type="entry name" value="FN3_sf"/>
</dbReference>
<evidence type="ECO:0000256" key="2">
    <source>
        <dbReference type="SAM" id="MobiDB-lite"/>
    </source>
</evidence>
<keyword evidence="5" id="KW-1185">Reference proteome</keyword>
<dbReference type="AlphaFoldDB" id="A0A7R9C138"/>
<gene>
    <name evidence="4" type="ORF">NMOB1V02_LOCUS11538</name>
</gene>
<dbReference type="InterPro" id="IPR013783">
    <property type="entry name" value="Ig-like_fold"/>
</dbReference>
<feature type="region of interest" description="Disordered" evidence="2">
    <location>
        <begin position="469"/>
        <end position="496"/>
    </location>
</feature>
<dbReference type="SMART" id="SM00060">
    <property type="entry name" value="FN3"/>
    <property type="match status" value="7"/>
</dbReference>